<organism evidence="11 12">
    <name type="scientific">[Mycoplasma] gypis</name>
    <dbReference type="NCBI Taxonomy" id="92404"/>
    <lineage>
        <taxon>Bacteria</taxon>
        <taxon>Bacillati</taxon>
        <taxon>Mycoplasmatota</taxon>
        <taxon>Mycoplasmoidales</taxon>
        <taxon>Metamycoplasmataceae</taxon>
        <taxon>Metamycoplasma</taxon>
    </lineage>
</organism>
<dbReference type="HAMAP" id="MF_00815">
    <property type="entry name" value="ATP_synth_gamma_bact"/>
    <property type="match status" value="1"/>
</dbReference>
<evidence type="ECO:0000313" key="11">
    <source>
        <dbReference type="EMBL" id="WXL28547.1"/>
    </source>
</evidence>
<evidence type="ECO:0000256" key="6">
    <source>
        <dbReference type="ARBA" id="ARBA00023065"/>
    </source>
</evidence>
<dbReference type="Gene3D" id="1.10.287.80">
    <property type="entry name" value="ATP synthase, gamma subunit, helix hairpin domain"/>
    <property type="match status" value="1"/>
</dbReference>
<evidence type="ECO:0000256" key="9">
    <source>
        <dbReference type="ARBA" id="ARBA00023310"/>
    </source>
</evidence>
<keyword evidence="6 10" id="KW-0406">Ion transport</keyword>
<keyword evidence="8 10" id="KW-0139">CF(1)</keyword>
<keyword evidence="12" id="KW-1185">Reference proteome</keyword>
<dbReference type="InterPro" id="IPR000131">
    <property type="entry name" value="ATP_synth_F1_gsu"/>
</dbReference>
<dbReference type="Proteomes" id="UP001460679">
    <property type="component" value="Chromosome"/>
</dbReference>
<dbReference type="PRINTS" id="PR00126">
    <property type="entry name" value="ATPASEGAMMA"/>
</dbReference>
<dbReference type="SUPFAM" id="SSF52943">
    <property type="entry name" value="ATP synthase (F1-ATPase), gamma subunit"/>
    <property type="match status" value="1"/>
</dbReference>
<gene>
    <name evidence="10 11" type="primary">atpG</name>
    <name evidence="11" type="ORF">WG616_00750</name>
</gene>
<evidence type="ECO:0000256" key="10">
    <source>
        <dbReference type="HAMAP-Rule" id="MF_00815"/>
    </source>
</evidence>
<sequence>MADLLAIRHRIESVSTTQKITKAMELVATAKLGKTKNDFNQIKVYYDRVKSVFNNLLKHSEDVEYILNRNSDKNIKPKNLYIVIGSDLGLCGAYNANIVKTIRETIDENSLLIVLGSKLVASLANYDSQTIQKFSKIGDKLEYSLAQIISKKIYDVIQEVYISTVNVVYTEYINSITTEVKTKQIFPIVADNIEKSDEGTVDLSMYEPSATKILANSFIIYFEASMFLAMANAKLSEMSSRRTAMENATDNADELINTLQLNYNRSRQAKITEEITEIISGSQS</sequence>
<evidence type="ECO:0000256" key="3">
    <source>
        <dbReference type="ARBA" id="ARBA00007681"/>
    </source>
</evidence>
<evidence type="ECO:0000256" key="4">
    <source>
        <dbReference type="ARBA" id="ARBA00022448"/>
    </source>
</evidence>
<comment type="similarity">
    <text evidence="3 10">Belongs to the ATPase gamma chain family.</text>
</comment>
<evidence type="ECO:0000313" key="12">
    <source>
        <dbReference type="Proteomes" id="UP001460679"/>
    </source>
</evidence>
<keyword evidence="5 10" id="KW-0375">Hydrogen ion transport</keyword>
<evidence type="ECO:0000256" key="7">
    <source>
        <dbReference type="ARBA" id="ARBA00023136"/>
    </source>
</evidence>
<comment type="function">
    <text evidence="1 10">Produces ATP from ADP in the presence of a proton gradient across the membrane. The gamma chain is believed to be important in regulating ATPase activity and the flow of protons through the CF(0) complex.</text>
</comment>
<dbReference type="Pfam" id="PF00231">
    <property type="entry name" value="ATP-synt"/>
    <property type="match status" value="1"/>
</dbReference>
<keyword evidence="10" id="KW-1003">Cell membrane</keyword>
<comment type="subunit">
    <text evidence="10">F-type ATPases have 2 components, CF(1) - the catalytic core - and CF(0) - the membrane proton channel. CF(1) has five subunits: alpha(3), beta(3), gamma(1), delta(1), epsilon(1). CF(0) has three main subunits: a, b and c.</text>
</comment>
<proteinExistence type="inferred from homology"/>
<keyword evidence="9 10" id="KW-0066">ATP synthesis</keyword>
<keyword evidence="4 10" id="KW-0813">Transport</keyword>
<dbReference type="EMBL" id="CP148066">
    <property type="protein sequence ID" value="WXL28547.1"/>
    <property type="molecule type" value="Genomic_DNA"/>
</dbReference>
<dbReference type="Gene3D" id="3.40.1380.10">
    <property type="match status" value="1"/>
</dbReference>
<evidence type="ECO:0000256" key="5">
    <source>
        <dbReference type="ARBA" id="ARBA00022781"/>
    </source>
</evidence>
<dbReference type="RefSeq" id="WP_205498813.1">
    <property type="nucleotide sequence ID" value="NZ_CP148066.1"/>
</dbReference>
<dbReference type="PANTHER" id="PTHR11693:SF22">
    <property type="entry name" value="ATP SYNTHASE SUBUNIT GAMMA, MITOCHONDRIAL"/>
    <property type="match status" value="1"/>
</dbReference>
<accession>A0ABZ2RNI6</accession>
<keyword evidence="7 10" id="KW-0472">Membrane</keyword>
<evidence type="ECO:0000256" key="2">
    <source>
        <dbReference type="ARBA" id="ARBA00004170"/>
    </source>
</evidence>
<dbReference type="NCBIfam" id="TIGR01146">
    <property type="entry name" value="ATPsyn_F1gamma"/>
    <property type="match status" value="1"/>
</dbReference>
<dbReference type="PANTHER" id="PTHR11693">
    <property type="entry name" value="ATP SYNTHASE GAMMA CHAIN"/>
    <property type="match status" value="1"/>
</dbReference>
<comment type="subcellular location">
    <subcellularLocation>
        <location evidence="10">Cell membrane</location>
        <topology evidence="10">Peripheral membrane protein</topology>
    </subcellularLocation>
    <subcellularLocation>
        <location evidence="2">Membrane</location>
        <topology evidence="2">Peripheral membrane protein</topology>
    </subcellularLocation>
</comment>
<dbReference type="CDD" id="cd12151">
    <property type="entry name" value="F1-ATPase_gamma"/>
    <property type="match status" value="1"/>
</dbReference>
<name>A0ABZ2RNI6_9BACT</name>
<protein>
    <recommendedName>
        <fullName evidence="10">ATP synthase gamma chain</fullName>
    </recommendedName>
    <alternativeName>
        <fullName evidence="10">ATP synthase F1 sector gamma subunit</fullName>
    </alternativeName>
    <alternativeName>
        <fullName evidence="10">F-ATPase gamma subunit</fullName>
    </alternativeName>
</protein>
<evidence type="ECO:0000256" key="8">
    <source>
        <dbReference type="ARBA" id="ARBA00023196"/>
    </source>
</evidence>
<dbReference type="InterPro" id="IPR035968">
    <property type="entry name" value="ATP_synth_F1_ATPase_gsu"/>
</dbReference>
<reference evidence="11" key="1">
    <citation type="submission" date="2024-03" db="EMBL/GenBank/DDBJ databases">
        <title>Complete genome sequence of Mycoplasma gypis type strain B1/T1.</title>
        <authorList>
            <person name="Spergser J."/>
        </authorList>
    </citation>
    <scope>NUCLEOTIDE SEQUENCE [LARGE SCALE GENOMIC DNA]</scope>
    <source>
        <strain evidence="11">B1/T1</strain>
    </source>
</reference>
<evidence type="ECO:0000256" key="1">
    <source>
        <dbReference type="ARBA" id="ARBA00003456"/>
    </source>
</evidence>